<keyword evidence="2" id="KW-0032">Aminotransferase</keyword>
<dbReference type="InterPro" id="IPR004839">
    <property type="entry name" value="Aminotransferase_I/II_large"/>
</dbReference>
<keyword evidence="2" id="KW-0808">Transferase</keyword>
<protein>
    <submittedName>
        <fullName evidence="2">Pyridoxal phosphate-dependent aminotransferase</fullName>
    </submittedName>
</protein>
<feature type="domain" description="Aminotransferase class I/classII large" evidence="1">
    <location>
        <begin position="53"/>
        <end position="303"/>
    </location>
</feature>
<dbReference type="PANTHER" id="PTHR45744">
    <property type="entry name" value="TYROSINE AMINOTRANSFERASE"/>
    <property type="match status" value="1"/>
</dbReference>
<sequence length="404" mass="43783">MLSSRVPRDYTPNPLAVLLQEKRAAGRPILDLTVTNPTSVGLPTLSVRALAAIADPEGARYEPDPRGRREAREAIAAYYAARGTPAGGIDPARIFLTASTSEAYAHLFRLLCDPEDEVLVPRPSYPLLAPLARLEGTHLRQYRLAYDGRWALDLDSLEAAIGPKTRAVVLIEPNNPTGSCLSPTERAAVESICAERGITIISDEVFGDFPWPPRPEVLPSWSDERRVATFVLGGISKLCGLPQMKLGWIAASGPEGAMRDALSGLEWIADLFLSVGTPVQVALPRLLEERAGFQSAVRERIDANLTILRGPAGKRGARSPAEDDDPPFLLLEGEGGWSAVLRFMRPAAAAGSESVAEWALRSRDVLLHPGHFYDLPGEDDVVVSLLTPPAQMAEAALRIRDGWR</sequence>
<proteinExistence type="predicted"/>
<evidence type="ECO:0000259" key="1">
    <source>
        <dbReference type="Pfam" id="PF00155"/>
    </source>
</evidence>
<dbReference type="InterPro" id="IPR015424">
    <property type="entry name" value="PyrdxlP-dep_Trfase"/>
</dbReference>
<dbReference type="PANTHER" id="PTHR45744:SF2">
    <property type="entry name" value="TYROSINE AMINOTRANSFERASE"/>
    <property type="match status" value="1"/>
</dbReference>
<dbReference type="EMBL" id="VBOZ01000013">
    <property type="protein sequence ID" value="TMQ65391.1"/>
    <property type="molecule type" value="Genomic_DNA"/>
</dbReference>
<dbReference type="Pfam" id="PF00155">
    <property type="entry name" value="Aminotran_1_2"/>
    <property type="match status" value="1"/>
</dbReference>
<dbReference type="AlphaFoldDB" id="A0A538TP41"/>
<name>A0A538TP41_UNCEI</name>
<dbReference type="Proteomes" id="UP000317691">
    <property type="component" value="Unassembled WGS sequence"/>
</dbReference>
<dbReference type="CDD" id="cd00609">
    <property type="entry name" value="AAT_like"/>
    <property type="match status" value="1"/>
</dbReference>
<dbReference type="InterPro" id="IPR015421">
    <property type="entry name" value="PyrdxlP-dep_Trfase_major"/>
</dbReference>
<dbReference type="Gene3D" id="3.40.640.10">
    <property type="entry name" value="Type I PLP-dependent aspartate aminotransferase-like (Major domain)"/>
    <property type="match status" value="1"/>
</dbReference>
<accession>A0A538TP41</accession>
<organism evidence="2 3">
    <name type="scientific">Eiseniibacteriota bacterium</name>
    <dbReference type="NCBI Taxonomy" id="2212470"/>
    <lineage>
        <taxon>Bacteria</taxon>
        <taxon>Candidatus Eiseniibacteriota</taxon>
    </lineage>
</organism>
<evidence type="ECO:0000313" key="2">
    <source>
        <dbReference type="EMBL" id="TMQ65391.1"/>
    </source>
</evidence>
<dbReference type="GO" id="GO:0030170">
    <property type="term" value="F:pyridoxal phosphate binding"/>
    <property type="evidence" value="ECO:0007669"/>
    <property type="project" value="InterPro"/>
</dbReference>
<comment type="caution">
    <text evidence="2">The sequence shown here is derived from an EMBL/GenBank/DDBJ whole genome shotgun (WGS) entry which is preliminary data.</text>
</comment>
<gene>
    <name evidence="2" type="ORF">E6K79_04880</name>
</gene>
<dbReference type="GO" id="GO:0008483">
    <property type="term" value="F:transaminase activity"/>
    <property type="evidence" value="ECO:0007669"/>
    <property type="project" value="UniProtKB-KW"/>
</dbReference>
<evidence type="ECO:0000313" key="3">
    <source>
        <dbReference type="Proteomes" id="UP000317691"/>
    </source>
</evidence>
<reference evidence="2 3" key="1">
    <citation type="journal article" date="2019" name="Nat. Microbiol.">
        <title>Mediterranean grassland soil C-N compound turnover is dependent on rainfall and depth, and is mediated by genomically divergent microorganisms.</title>
        <authorList>
            <person name="Diamond S."/>
            <person name="Andeer P.F."/>
            <person name="Li Z."/>
            <person name="Crits-Christoph A."/>
            <person name="Burstein D."/>
            <person name="Anantharaman K."/>
            <person name="Lane K.R."/>
            <person name="Thomas B.C."/>
            <person name="Pan C."/>
            <person name="Northen T.R."/>
            <person name="Banfield J.F."/>
        </authorList>
    </citation>
    <scope>NUCLEOTIDE SEQUENCE [LARGE SCALE GENOMIC DNA]</scope>
    <source>
        <strain evidence="2">WS_9</strain>
    </source>
</reference>
<dbReference type="SUPFAM" id="SSF53383">
    <property type="entry name" value="PLP-dependent transferases"/>
    <property type="match status" value="1"/>
</dbReference>